<dbReference type="SUPFAM" id="SSF53850">
    <property type="entry name" value="Periplasmic binding protein-like II"/>
    <property type="match status" value="1"/>
</dbReference>
<dbReference type="RefSeq" id="WP_272098797.1">
    <property type="nucleotide sequence ID" value="NZ_JAQNDK010000003.1"/>
</dbReference>
<sequence length="346" mass="35735">MNRRTVVLELGAALACLVLSPGCSKKDEPAREMPAAAAPGEKPGAAANAPVKLTVGHDLWIGYAGVFIANELGLFKQAGLDVELKPFSNPGDTLPALAAGKLDIGLTTLQNLAVLSGNGDTDVVAIALIDSSNGADAVVAKEGVASMTELKGKTVALTLGEVNHMLFLTGLKKAGVAPDDVKITSMSADDAGAAFVAGKVDAAVTWEPWITKATKGGGHVIFSSASVPDTIMDAVAVRRSRLAESGDACSRFIGAIDQGVRVLRGEPDKAIPIVGKYLNAPPEDVKGMLAGDKIYDLAENKQLFGTAEKAGPVYASMKAVVDFAVESKLVKKAPAPESLLDPRLVR</sequence>
<comment type="subcellular location">
    <subcellularLocation>
        <location evidence="1">Periplasm</location>
    </subcellularLocation>
</comment>
<dbReference type="Pfam" id="PF09084">
    <property type="entry name" value="NMT1"/>
    <property type="match status" value="1"/>
</dbReference>
<organism evidence="6 7">
    <name type="scientific">Sorangium atrum</name>
    <dbReference type="NCBI Taxonomy" id="2995308"/>
    <lineage>
        <taxon>Bacteria</taxon>
        <taxon>Pseudomonadati</taxon>
        <taxon>Myxococcota</taxon>
        <taxon>Polyangia</taxon>
        <taxon>Polyangiales</taxon>
        <taxon>Polyangiaceae</taxon>
        <taxon>Sorangium</taxon>
    </lineage>
</organism>
<gene>
    <name evidence="6" type="ORF">POL72_27880</name>
</gene>
<name>A0ABT5C8V3_9BACT</name>
<dbReference type="InterPro" id="IPR001638">
    <property type="entry name" value="Solute-binding_3/MltF_N"/>
</dbReference>
<dbReference type="EMBL" id="JAQNDK010000003">
    <property type="protein sequence ID" value="MDC0681591.1"/>
    <property type="molecule type" value="Genomic_DNA"/>
</dbReference>
<dbReference type="InterPro" id="IPR010067">
    <property type="entry name" value="ABC_SsuA_sub-bd"/>
</dbReference>
<dbReference type="PANTHER" id="PTHR30024:SF47">
    <property type="entry name" value="TAURINE-BINDING PERIPLASMIC PROTEIN"/>
    <property type="match status" value="1"/>
</dbReference>
<keyword evidence="7" id="KW-1185">Reference proteome</keyword>
<evidence type="ECO:0000256" key="2">
    <source>
        <dbReference type="ARBA" id="ARBA00010742"/>
    </source>
</evidence>
<comment type="caution">
    <text evidence="6">The sequence shown here is derived from an EMBL/GenBank/DDBJ whole genome shotgun (WGS) entry which is preliminary data.</text>
</comment>
<comment type="similarity">
    <text evidence="2">Belongs to the bacterial solute-binding protein SsuA/TauA family.</text>
</comment>
<evidence type="ECO:0000256" key="3">
    <source>
        <dbReference type="ARBA" id="ARBA00022448"/>
    </source>
</evidence>
<evidence type="ECO:0000259" key="5">
    <source>
        <dbReference type="SMART" id="SM00062"/>
    </source>
</evidence>
<protein>
    <submittedName>
        <fullName evidence="6">Aliphatic sulfonate ABC transporter substrate-binding protein</fullName>
    </submittedName>
</protein>
<evidence type="ECO:0000256" key="4">
    <source>
        <dbReference type="ARBA" id="ARBA00022729"/>
    </source>
</evidence>
<evidence type="ECO:0000256" key="1">
    <source>
        <dbReference type="ARBA" id="ARBA00004418"/>
    </source>
</evidence>
<evidence type="ECO:0000313" key="7">
    <source>
        <dbReference type="Proteomes" id="UP001217485"/>
    </source>
</evidence>
<evidence type="ECO:0000313" key="6">
    <source>
        <dbReference type="EMBL" id="MDC0681591.1"/>
    </source>
</evidence>
<feature type="domain" description="Solute-binding protein family 3/N-terminal" evidence="5">
    <location>
        <begin position="52"/>
        <end position="281"/>
    </location>
</feature>
<dbReference type="NCBIfam" id="TIGR01728">
    <property type="entry name" value="SsuA_fam"/>
    <property type="match status" value="1"/>
</dbReference>
<dbReference type="PANTHER" id="PTHR30024">
    <property type="entry name" value="ALIPHATIC SULFONATES-BINDING PROTEIN-RELATED"/>
    <property type="match status" value="1"/>
</dbReference>
<keyword evidence="3" id="KW-0813">Transport</keyword>
<reference evidence="6 7" key="1">
    <citation type="submission" date="2023-01" db="EMBL/GenBank/DDBJ databases">
        <title>Minimal conservation of predation-associated metabolite biosynthetic gene clusters underscores biosynthetic potential of Myxococcota including descriptions for ten novel species: Archangium lansinium sp. nov., Myxococcus landrumus sp. nov., Nannocystis bai.</title>
        <authorList>
            <person name="Ahearne A."/>
            <person name="Stevens C."/>
            <person name="Dowd S."/>
        </authorList>
    </citation>
    <scope>NUCLEOTIDE SEQUENCE [LARGE SCALE GENOMIC DNA]</scope>
    <source>
        <strain evidence="6 7">WIWO2</strain>
    </source>
</reference>
<dbReference type="SMART" id="SM00062">
    <property type="entry name" value="PBPb"/>
    <property type="match status" value="1"/>
</dbReference>
<dbReference type="Proteomes" id="UP001217485">
    <property type="component" value="Unassembled WGS sequence"/>
</dbReference>
<dbReference type="Gene3D" id="3.40.190.10">
    <property type="entry name" value="Periplasmic binding protein-like II"/>
    <property type="match status" value="2"/>
</dbReference>
<keyword evidence="4" id="KW-0732">Signal</keyword>
<accession>A0ABT5C8V3</accession>
<proteinExistence type="inferred from homology"/>
<dbReference type="InterPro" id="IPR015168">
    <property type="entry name" value="SsuA/THI5"/>
</dbReference>